<evidence type="ECO:0000256" key="1">
    <source>
        <dbReference type="SAM" id="Phobius"/>
    </source>
</evidence>
<dbReference type="KEGG" id="pfaa:MM59RIKEN_24660"/>
<keyword evidence="1" id="KW-0812">Transmembrane</keyword>
<dbReference type="Proteomes" id="UP000679848">
    <property type="component" value="Chromosome"/>
</dbReference>
<evidence type="ECO:0008006" key="4">
    <source>
        <dbReference type="Google" id="ProtNLM"/>
    </source>
</evidence>
<proteinExistence type="predicted"/>
<organism evidence="2 3">
    <name type="scientific">Pusillibacter faecalis</name>
    <dbReference type="NCBI Taxonomy" id="2714358"/>
    <lineage>
        <taxon>Bacteria</taxon>
        <taxon>Bacillati</taxon>
        <taxon>Bacillota</taxon>
        <taxon>Clostridia</taxon>
        <taxon>Eubacteriales</taxon>
        <taxon>Oscillospiraceae</taxon>
        <taxon>Pusillibacter</taxon>
    </lineage>
</organism>
<keyword evidence="1" id="KW-1133">Transmembrane helix</keyword>
<keyword evidence="3" id="KW-1185">Reference proteome</keyword>
<dbReference type="RefSeq" id="WP_213543397.1">
    <property type="nucleotide sequence ID" value="NZ_AP023420.1"/>
</dbReference>
<protein>
    <recommendedName>
        <fullName evidence="4">DUF4179 domain-containing protein</fullName>
    </recommendedName>
</protein>
<dbReference type="AlphaFoldDB" id="A0A810QG16"/>
<feature type="transmembrane region" description="Helical" evidence="1">
    <location>
        <begin position="54"/>
        <end position="83"/>
    </location>
</feature>
<evidence type="ECO:0000313" key="3">
    <source>
        <dbReference type="Proteomes" id="UP000679848"/>
    </source>
</evidence>
<evidence type="ECO:0000313" key="2">
    <source>
        <dbReference type="EMBL" id="BCK85147.1"/>
    </source>
</evidence>
<keyword evidence="1" id="KW-0472">Membrane</keyword>
<name>A0A810QG16_9FIRM</name>
<accession>A0A810QG16</accession>
<dbReference type="EMBL" id="AP023420">
    <property type="protein sequence ID" value="BCK85147.1"/>
    <property type="molecule type" value="Genomic_DNA"/>
</dbReference>
<gene>
    <name evidence="2" type="ORF">MM59RIKEN_24660</name>
</gene>
<sequence length="361" mass="39482">MVNEQLDLRLRNMAREERLPVPQIYEDRINRICGEIRSGTLPRSAQRRHRPRKVLLLAAAAAVLLSVSALAASGALSGILGYLHQRSGGLTLDQETVIQQDTALPGRCVADNGVTVTLEEAYGDGNHFFFYLIMDLPEYVNPETMTFDTLDVEMDADGWEDFAGSSTSLHWLEEESQLGGPERFLLRIERDTYAPLSLPAEGTVPCTLRLENLVDSTSYGPNGAEILVPGNWSMAFALPCDGRSITMDLEGYTLVGNAALSGELPQTGELLTFTLRPLGARLWYVTEPVTGGLDLPFPTVILEDGSEVSLIPEGGAHIYDPSHLHAGENYLSYGAEAPILLDQVVSVRFGDLVIPWEPQEA</sequence>
<reference evidence="2" key="1">
    <citation type="submission" date="2020-09" db="EMBL/GenBank/DDBJ databases">
        <title>New species isolated from human feces.</title>
        <authorList>
            <person name="Kitahara M."/>
            <person name="Shigeno Y."/>
            <person name="Shime M."/>
            <person name="Matsumoto Y."/>
            <person name="Nakamura S."/>
            <person name="Motooka D."/>
            <person name="Fukuoka S."/>
            <person name="Nishikawa H."/>
            <person name="Benno Y."/>
        </authorList>
    </citation>
    <scope>NUCLEOTIDE SEQUENCE</scope>
    <source>
        <strain evidence="2">MM59</strain>
    </source>
</reference>